<name>A0A6J4K927_9SPHI</name>
<dbReference type="InterPro" id="IPR053155">
    <property type="entry name" value="F-pilin_assembly_TraC"/>
</dbReference>
<evidence type="ECO:0000259" key="1">
    <source>
        <dbReference type="Pfam" id="PF19044"/>
    </source>
</evidence>
<organism evidence="2">
    <name type="scientific">uncultured Cytophagales bacterium</name>
    <dbReference type="NCBI Taxonomy" id="158755"/>
    <lineage>
        <taxon>Bacteria</taxon>
        <taxon>Pseudomonadati</taxon>
        <taxon>Bacteroidota</taxon>
        <taxon>Sphingobacteriia</taxon>
        <taxon>Sphingobacteriales</taxon>
        <taxon>environmental samples</taxon>
    </lineage>
</organism>
<gene>
    <name evidence="2" type="ORF">AVDCRST_MAG56-5295</name>
</gene>
<dbReference type="PANTHER" id="PTHR38467:SF1">
    <property type="entry name" value="CONJUGATIVE TRANSFER: ASSEMBLY"/>
    <property type="match status" value="1"/>
</dbReference>
<dbReference type="SUPFAM" id="SSF52540">
    <property type="entry name" value="P-loop containing nucleoside triphosphate hydrolases"/>
    <property type="match status" value="1"/>
</dbReference>
<reference evidence="2" key="1">
    <citation type="submission" date="2020-02" db="EMBL/GenBank/DDBJ databases">
        <authorList>
            <person name="Meier V. D."/>
        </authorList>
    </citation>
    <scope>NUCLEOTIDE SEQUENCE</scope>
    <source>
        <strain evidence="2">AVDCRST_MAG56</strain>
    </source>
</reference>
<dbReference type="AlphaFoldDB" id="A0A6J4K927"/>
<feature type="domain" description="TraG P-loop" evidence="1">
    <location>
        <begin position="2"/>
        <end position="175"/>
    </location>
</feature>
<proteinExistence type="predicted"/>
<feature type="non-terminal residue" evidence="2">
    <location>
        <position position="190"/>
    </location>
</feature>
<sequence length="190" mass="21604">MSLLITELALDVIRKFPTQRKYFYMDEAWSMLSDSMGEFVEGMYRTVRKNNGAMCIITQGIREIVDSKIGPAILANAATQIILNHTDVTEVAKLAGHLGFTEHEVELIRSIRRNDAEGYRELFIKQGDYAKVYLMEVSPAMDAILTSKPEERDYLRRLQKQFGGNIHAAINQYIETKRAKKLSIGKEEAA</sequence>
<dbReference type="InterPro" id="IPR043964">
    <property type="entry name" value="P-loop_TraG"/>
</dbReference>
<dbReference type="InterPro" id="IPR027417">
    <property type="entry name" value="P-loop_NTPase"/>
</dbReference>
<dbReference type="EMBL" id="CADCTQ010000439">
    <property type="protein sequence ID" value="CAA9299444.1"/>
    <property type="molecule type" value="Genomic_DNA"/>
</dbReference>
<evidence type="ECO:0000313" key="2">
    <source>
        <dbReference type="EMBL" id="CAA9299444.1"/>
    </source>
</evidence>
<accession>A0A6J4K927</accession>
<dbReference type="Gene3D" id="3.40.50.300">
    <property type="entry name" value="P-loop containing nucleotide triphosphate hydrolases"/>
    <property type="match status" value="1"/>
</dbReference>
<dbReference type="Pfam" id="PF19044">
    <property type="entry name" value="P-loop_TraG"/>
    <property type="match status" value="1"/>
</dbReference>
<dbReference type="PANTHER" id="PTHR38467">
    <property type="match status" value="1"/>
</dbReference>
<protein>
    <recommendedName>
        <fullName evidence="1">TraG P-loop domain-containing protein</fullName>
    </recommendedName>
</protein>